<sequence>WDGSSGLKDWMASCVHRAADEQRKGTLSLIQLIAWELWRERNRRLFQKEAQQKAALIRLIKDEIHLWNMAGAGIPFDPG</sequence>
<reference evidence="2" key="2">
    <citation type="journal article" date="2017" name="Nat. Plants">
        <title>The Aegilops tauschii genome reveals multiple impacts of transposons.</title>
        <authorList>
            <person name="Zhao G."/>
            <person name="Zou C."/>
            <person name="Li K."/>
            <person name="Wang K."/>
            <person name="Li T."/>
            <person name="Gao L."/>
            <person name="Zhang X."/>
            <person name="Wang H."/>
            <person name="Yang Z."/>
            <person name="Liu X."/>
            <person name="Jiang W."/>
            <person name="Mao L."/>
            <person name="Kong X."/>
            <person name="Jiao Y."/>
            <person name="Jia J."/>
        </authorList>
    </citation>
    <scope>NUCLEOTIDE SEQUENCE [LARGE SCALE GENOMIC DNA]</scope>
    <source>
        <strain evidence="2">cv. AL8/78</strain>
    </source>
</reference>
<name>A0A453ELE9_AEGTS</name>
<keyword evidence="2" id="KW-1185">Reference proteome</keyword>
<evidence type="ECO:0000313" key="2">
    <source>
        <dbReference type="Proteomes" id="UP000015105"/>
    </source>
</evidence>
<dbReference type="Proteomes" id="UP000015105">
    <property type="component" value="Chromosome 3D"/>
</dbReference>
<dbReference type="EnsemblPlants" id="AET3Gv20389700.1">
    <property type="protein sequence ID" value="AET3Gv20389700.1"/>
    <property type="gene ID" value="AET3Gv20389700"/>
</dbReference>
<proteinExistence type="predicted"/>
<protein>
    <submittedName>
        <fullName evidence="1">Uncharacterized protein</fullName>
    </submittedName>
</protein>
<reference evidence="1" key="4">
    <citation type="submission" date="2019-03" db="UniProtKB">
        <authorList>
            <consortium name="EnsemblPlants"/>
        </authorList>
    </citation>
    <scope>IDENTIFICATION</scope>
</reference>
<dbReference type="Gramene" id="AET3Gv20389700.1">
    <property type="protein sequence ID" value="AET3Gv20389700.1"/>
    <property type="gene ID" value="AET3Gv20389700"/>
</dbReference>
<organism evidence="1 2">
    <name type="scientific">Aegilops tauschii subsp. strangulata</name>
    <name type="common">Goatgrass</name>
    <dbReference type="NCBI Taxonomy" id="200361"/>
    <lineage>
        <taxon>Eukaryota</taxon>
        <taxon>Viridiplantae</taxon>
        <taxon>Streptophyta</taxon>
        <taxon>Embryophyta</taxon>
        <taxon>Tracheophyta</taxon>
        <taxon>Spermatophyta</taxon>
        <taxon>Magnoliopsida</taxon>
        <taxon>Liliopsida</taxon>
        <taxon>Poales</taxon>
        <taxon>Poaceae</taxon>
        <taxon>BOP clade</taxon>
        <taxon>Pooideae</taxon>
        <taxon>Triticodae</taxon>
        <taxon>Triticeae</taxon>
        <taxon>Triticinae</taxon>
        <taxon>Aegilops</taxon>
    </lineage>
</organism>
<reference evidence="1" key="3">
    <citation type="journal article" date="2017" name="Nature">
        <title>Genome sequence of the progenitor of the wheat D genome Aegilops tauschii.</title>
        <authorList>
            <person name="Luo M.C."/>
            <person name="Gu Y.Q."/>
            <person name="Puiu D."/>
            <person name="Wang H."/>
            <person name="Twardziok S.O."/>
            <person name="Deal K.R."/>
            <person name="Huo N."/>
            <person name="Zhu T."/>
            <person name="Wang L."/>
            <person name="Wang Y."/>
            <person name="McGuire P.E."/>
            <person name="Liu S."/>
            <person name="Long H."/>
            <person name="Ramasamy R.K."/>
            <person name="Rodriguez J.C."/>
            <person name="Van S.L."/>
            <person name="Yuan L."/>
            <person name="Wang Z."/>
            <person name="Xia Z."/>
            <person name="Xiao L."/>
            <person name="Anderson O.D."/>
            <person name="Ouyang S."/>
            <person name="Liang Y."/>
            <person name="Zimin A.V."/>
            <person name="Pertea G."/>
            <person name="Qi P."/>
            <person name="Bennetzen J.L."/>
            <person name="Dai X."/>
            <person name="Dawson M.W."/>
            <person name="Muller H.G."/>
            <person name="Kugler K."/>
            <person name="Rivarola-Duarte L."/>
            <person name="Spannagl M."/>
            <person name="Mayer K.F.X."/>
            <person name="Lu F.H."/>
            <person name="Bevan M.W."/>
            <person name="Leroy P."/>
            <person name="Li P."/>
            <person name="You F.M."/>
            <person name="Sun Q."/>
            <person name="Liu Z."/>
            <person name="Lyons E."/>
            <person name="Wicker T."/>
            <person name="Salzberg S.L."/>
            <person name="Devos K.M."/>
            <person name="Dvorak J."/>
        </authorList>
    </citation>
    <scope>NUCLEOTIDE SEQUENCE [LARGE SCALE GENOMIC DNA]</scope>
    <source>
        <strain evidence="1">cv. AL8/78</strain>
    </source>
</reference>
<reference evidence="1" key="5">
    <citation type="journal article" date="2021" name="G3 (Bethesda)">
        <title>Aegilops tauschii genome assembly Aet v5.0 features greater sequence contiguity and improved annotation.</title>
        <authorList>
            <person name="Wang L."/>
            <person name="Zhu T."/>
            <person name="Rodriguez J.C."/>
            <person name="Deal K.R."/>
            <person name="Dubcovsky J."/>
            <person name="McGuire P.E."/>
            <person name="Lux T."/>
            <person name="Spannagl M."/>
            <person name="Mayer K.F.X."/>
            <person name="Baldrich P."/>
            <person name="Meyers B.C."/>
            <person name="Huo N."/>
            <person name="Gu Y.Q."/>
            <person name="Zhou H."/>
            <person name="Devos K.M."/>
            <person name="Bennetzen J.L."/>
            <person name="Unver T."/>
            <person name="Budak H."/>
            <person name="Gulick P.J."/>
            <person name="Galiba G."/>
            <person name="Kalapos B."/>
            <person name="Nelson D.R."/>
            <person name="Li P."/>
            <person name="You F.M."/>
            <person name="Luo M.C."/>
            <person name="Dvorak J."/>
        </authorList>
    </citation>
    <scope>NUCLEOTIDE SEQUENCE [LARGE SCALE GENOMIC DNA]</scope>
    <source>
        <strain evidence="1">cv. AL8/78</strain>
    </source>
</reference>
<accession>A0A453ELE9</accession>
<reference evidence="2" key="1">
    <citation type="journal article" date="2014" name="Science">
        <title>Ancient hybridizations among the ancestral genomes of bread wheat.</title>
        <authorList>
            <consortium name="International Wheat Genome Sequencing Consortium,"/>
            <person name="Marcussen T."/>
            <person name="Sandve S.R."/>
            <person name="Heier L."/>
            <person name="Spannagl M."/>
            <person name="Pfeifer M."/>
            <person name="Jakobsen K.S."/>
            <person name="Wulff B.B."/>
            <person name="Steuernagel B."/>
            <person name="Mayer K.F."/>
            <person name="Olsen O.A."/>
        </authorList>
    </citation>
    <scope>NUCLEOTIDE SEQUENCE [LARGE SCALE GENOMIC DNA]</scope>
    <source>
        <strain evidence="2">cv. AL8/78</strain>
    </source>
</reference>
<dbReference type="AlphaFoldDB" id="A0A453ELE9"/>
<evidence type="ECO:0000313" key="1">
    <source>
        <dbReference type="EnsemblPlants" id="AET3Gv20389700.1"/>
    </source>
</evidence>